<dbReference type="InterPro" id="IPR005467">
    <property type="entry name" value="His_kinase_dom"/>
</dbReference>
<dbReference type="PANTHER" id="PTHR43047:SF72">
    <property type="entry name" value="OSMOSENSING HISTIDINE PROTEIN KINASE SLN1"/>
    <property type="match status" value="1"/>
</dbReference>
<feature type="transmembrane region" description="Helical" evidence="7">
    <location>
        <begin position="6"/>
        <end position="23"/>
    </location>
</feature>
<dbReference type="InterPro" id="IPR036097">
    <property type="entry name" value="HisK_dim/P_sf"/>
</dbReference>
<keyword evidence="5" id="KW-0418">Kinase</keyword>
<dbReference type="InterPro" id="IPR011006">
    <property type="entry name" value="CheY-like_superfamily"/>
</dbReference>
<comment type="catalytic activity">
    <reaction evidence="1">
        <text>ATP + protein L-histidine = ADP + protein N-phospho-L-histidine.</text>
        <dbReference type="EC" id="2.7.13.3"/>
    </reaction>
</comment>
<dbReference type="SUPFAM" id="SSF47384">
    <property type="entry name" value="Homodimeric domain of signal transducing histidine kinase"/>
    <property type="match status" value="1"/>
</dbReference>
<dbReference type="AlphaFoldDB" id="A0A081PKD4"/>
<organism evidence="10 11">
    <name type="scientific">Pedobacter antarcticus 4BY</name>
    <dbReference type="NCBI Taxonomy" id="1358423"/>
    <lineage>
        <taxon>Bacteria</taxon>
        <taxon>Pseudomonadati</taxon>
        <taxon>Bacteroidota</taxon>
        <taxon>Sphingobacteriia</taxon>
        <taxon>Sphingobacteriales</taxon>
        <taxon>Sphingobacteriaceae</taxon>
        <taxon>Pedobacter</taxon>
    </lineage>
</organism>
<evidence type="ECO:0000259" key="8">
    <source>
        <dbReference type="PROSITE" id="PS50109"/>
    </source>
</evidence>
<keyword evidence="11" id="KW-1185">Reference proteome</keyword>
<dbReference type="InterPro" id="IPR003661">
    <property type="entry name" value="HisK_dim/P_dom"/>
</dbReference>
<proteinExistence type="predicted"/>
<evidence type="ECO:0000256" key="4">
    <source>
        <dbReference type="ARBA" id="ARBA00022679"/>
    </source>
</evidence>
<sequence length="707" mass="81209">MKNKQASFIFILILIVLYIITLLRTSYDQYAEQKNLYATSLELQANNEQIAKLDTISMGLQDAENNFRMYTSIWDRKYFNLYNQEIKKISDLLESFSRRDVKNISDDISQDLAKKKEQVLLYTQIKKLTDSLMSANLLVDTVQKLQVIKSFRPATNEVVKKTVVVEEVKTETKKPKFFQRLKGALLNKELKDTSKNSRIETTYEKVPSQQNLYTKKQLDQVENFYRQLLEKQRGSHAQLSKKEQSILRLNEQILQNIKLMFKEFKHRELQLDEVRKNLLRDKTLHALKVIDRSGKISFFIGVISFIIIILLLIKLYKTYSKILVANKKASEQVIFKSRFFTSISHEMRTPLNAIMGVTEQLKTTTLNPEQKSMSTLLETSSSMLLSAVNEILDFSRLESGKLTLSKVPFRYKKVLHDIIATTEVLSAQKNLKLVYDQNDVPDLTVTGDPYRLKQILLNLVANAIKFTDQGTIKIDLKVKKLPEKMVSLQISIADTGIGISEQDLPYIFDEFRQVVHYHRIDWQKGSGLGLPICKKLIELHHGKINVRSNVGKGSVFEIELPYKIPEGSDAEYTTERPGLQTETFKGKKLLVVDDAEMNLVVTGMILKKQGIDFDTANTGSEALTLFEKNHYDMVLTDIQMPDMDGLELTRKIRNSKDLQRSNTPVLAITGQISQDAHQDYLTAGMNDYLIKPYTAADLTEKIMDYLH</sequence>
<dbReference type="CDD" id="cd00082">
    <property type="entry name" value="HisKA"/>
    <property type="match status" value="1"/>
</dbReference>
<dbReference type="Proteomes" id="UP000028007">
    <property type="component" value="Unassembled WGS sequence"/>
</dbReference>
<dbReference type="SMART" id="SM00448">
    <property type="entry name" value="REC"/>
    <property type="match status" value="1"/>
</dbReference>
<dbReference type="SUPFAM" id="SSF55874">
    <property type="entry name" value="ATPase domain of HSP90 chaperone/DNA topoisomerase II/histidine kinase"/>
    <property type="match status" value="1"/>
</dbReference>
<dbReference type="Pfam" id="PF00512">
    <property type="entry name" value="HisKA"/>
    <property type="match status" value="1"/>
</dbReference>
<evidence type="ECO:0000256" key="6">
    <source>
        <dbReference type="PROSITE-ProRule" id="PRU00169"/>
    </source>
</evidence>
<dbReference type="Gene3D" id="3.40.50.2300">
    <property type="match status" value="1"/>
</dbReference>
<evidence type="ECO:0000256" key="7">
    <source>
        <dbReference type="SAM" id="Phobius"/>
    </source>
</evidence>
<dbReference type="SMART" id="SM00387">
    <property type="entry name" value="HATPase_c"/>
    <property type="match status" value="1"/>
</dbReference>
<evidence type="ECO:0000313" key="10">
    <source>
        <dbReference type="EMBL" id="KEQ31157.1"/>
    </source>
</evidence>
<keyword evidence="7" id="KW-0812">Transmembrane</keyword>
<accession>A0A081PKD4</accession>
<dbReference type="CDD" id="cd16922">
    <property type="entry name" value="HATPase_EvgS-ArcB-TorS-like"/>
    <property type="match status" value="1"/>
</dbReference>
<dbReference type="FunFam" id="3.30.565.10:FF:000010">
    <property type="entry name" value="Sensor histidine kinase RcsC"/>
    <property type="match status" value="1"/>
</dbReference>
<evidence type="ECO:0000313" key="11">
    <source>
        <dbReference type="Proteomes" id="UP000028007"/>
    </source>
</evidence>
<dbReference type="OrthoDB" id="9811889at2"/>
<dbReference type="InterPro" id="IPR004358">
    <property type="entry name" value="Sig_transdc_His_kin-like_C"/>
</dbReference>
<evidence type="ECO:0000256" key="5">
    <source>
        <dbReference type="ARBA" id="ARBA00022777"/>
    </source>
</evidence>
<dbReference type="Pfam" id="PF00072">
    <property type="entry name" value="Response_reg"/>
    <property type="match status" value="1"/>
</dbReference>
<name>A0A081PKD4_9SPHI</name>
<feature type="domain" description="Histidine kinase" evidence="8">
    <location>
        <begin position="342"/>
        <end position="564"/>
    </location>
</feature>
<dbReference type="Pfam" id="PF02518">
    <property type="entry name" value="HATPase_c"/>
    <property type="match status" value="1"/>
</dbReference>
<feature type="domain" description="Response regulatory" evidence="9">
    <location>
        <begin position="588"/>
        <end position="706"/>
    </location>
</feature>
<dbReference type="InterPro" id="IPR036890">
    <property type="entry name" value="HATPase_C_sf"/>
</dbReference>
<evidence type="ECO:0000256" key="2">
    <source>
        <dbReference type="ARBA" id="ARBA00012438"/>
    </source>
</evidence>
<dbReference type="PRINTS" id="PR00344">
    <property type="entry name" value="BCTRLSENSOR"/>
</dbReference>
<dbReference type="InterPro" id="IPR001789">
    <property type="entry name" value="Sig_transdc_resp-reg_receiver"/>
</dbReference>
<protein>
    <recommendedName>
        <fullName evidence="2">histidine kinase</fullName>
        <ecNumber evidence="2">2.7.13.3</ecNumber>
    </recommendedName>
</protein>
<keyword evidence="7" id="KW-1133">Transmembrane helix</keyword>
<dbReference type="GO" id="GO:0000155">
    <property type="term" value="F:phosphorelay sensor kinase activity"/>
    <property type="evidence" value="ECO:0007669"/>
    <property type="project" value="InterPro"/>
</dbReference>
<dbReference type="eggNOG" id="COG2205">
    <property type="taxonomic scope" value="Bacteria"/>
</dbReference>
<dbReference type="PROSITE" id="PS50110">
    <property type="entry name" value="RESPONSE_REGULATORY"/>
    <property type="match status" value="1"/>
</dbReference>
<evidence type="ECO:0000256" key="3">
    <source>
        <dbReference type="ARBA" id="ARBA00022553"/>
    </source>
</evidence>
<dbReference type="SUPFAM" id="SSF52172">
    <property type="entry name" value="CheY-like"/>
    <property type="match status" value="1"/>
</dbReference>
<dbReference type="InterPro" id="IPR003594">
    <property type="entry name" value="HATPase_dom"/>
</dbReference>
<dbReference type="EC" id="2.7.13.3" evidence="2"/>
<feature type="transmembrane region" description="Helical" evidence="7">
    <location>
        <begin position="296"/>
        <end position="316"/>
    </location>
</feature>
<keyword evidence="3 6" id="KW-0597">Phosphoprotein</keyword>
<dbReference type="PROSITE" id="PS50109">
    <property type="entry name" value="HIS_KIN"/>
    <property type="match status" value="1"/>
</dbReference>
<dbReference type="GO" id="GO:0005886">
    <property type="term" value="C:plasma membrane"/>
    <property type="evidence" value="ECO:0007669"/>
    <property type="project" value="TreeGrafter"/>
</dbReference>
<dbReference type="GO" id="GO:0009927">
    <property type="term" value="F:histidine phosphotransfer kinase activity"/>
    <property type="evidence" value="ECO:0007669"/>
    <property type="project" value="TreeGrafter"/>
</dbReference>
<evidence type="ECO:0000259" key="9">
    <source>
        <dbReference type="PROSITE" id="PS50110"/>
    </source>
</evidence>
<keyword evidence="7" id="KW-0472">Membrane</keyword>
<comment type="caution">
    <text evidence="10">The sequence shown here is derived from an EMBL/GenBank/DDBJ whole genome shotgun (WGS) entry which is preliminary data.</text>
</comment>
<feature type="modified residue" description="4-aspartylphosphate" evidence="6">
    <location>
        <position position="637"/>
    </location>
</feature>
<dbReference type="RefSeq" id="WP_037438253.1">
    <property type="nucleotide sequence ID" value="NZ_JNFF01000019.1"/>
</dbReference>
<reference evidence="10 11" key="1">
    <citation type="journal article" date="1992" name="Int. J. Syst. Bacteriol.">
        <title>Sphingobacterium antarcticus sp. nov. a Psychrotrophic Bacterium from the Soils of Schirmacher Oasis, Antarctica.</title>
        <authorList>
            <person name="Shivaji S."/>
            <person name="Ray M.K."/>
            <person name="Rao N.S."/>
            <person name="Saiserr L."/>
            <person name="Jagannadham M.V."/>
            <person name="Kumar G.S."/>
            <person name="Reddy G."/>
            <person name="Bhargava P.M."/>
        </authorList>
    </citation>
    <scope>NUCLEOTIDE SEQUENCE [LARGE SCALE GENOMIC DNA]</scope>
    <source>
        <strain evidence="10 11">4BY</strain>
    </source>
</reference>
<gene>
    <name evidence="10" type="ORF">N180_02600</name>
</gene>
<dbReference type="PANTHER" id="PTHR43047">
    <property type="entry name" value="TWO-COMPONENT HISTIDINE PROTEIN KINASE"/>
    <property type="match status" value="1"/>
</dbReference>
<dbReference type="Gene3D" id="3.30.565.10">
    <property type="entry name" value="Histidine kinase-like ATPase, C-terminal domain"/>
    <property type="match status" value="1"/>
</dbReference>
<keyword evidence="4" id="KW-0808">Transferase</keyword>
<dbReference type="CDD" id="cd17546">
    <property type="entry name" value="REC_hyHK_CKI1_RcsC-like"/>
    <property type="match status" value="1"/>
</dbReference>
<dbReference type="EMBL" id="JNFF01000019">
    <property type="protein sequence ID" value="KEQ31157.1"/>
    <property type="molecule type" value="Genomic_DNA"/>
</dbReference>
<dbReference type="SMART" id="SM00388">
    <property type="entry name" value="HisKA"/>
    <property type="match status" value="1"/>
</dbReference>
<dbReference type="Gene3D" id="1.10.287.130">
    <property type="match status" value="1"/>
</dbReference>
<evidence type="ECO:0000256" key="1">
    <source>
        <dbReference type="ARBA" id="ARBA00000085"/>
    </source>
</evidence>